<dbReference type="GO" id="GO:0003677">
    <property type="term" value="F:DNA binding"/>
    <property type="evidence" value="ECO:0007669"/>
    <property type="project" value="UniProtKB-KW"/>
</dbReference>
<proteinExistence type="predicted"/>
<evidence type="ECO:0000313" key="4">
    <source>
        <dbReference type="Proteomes" id="UP000363661"/>
    </source>
</evidence>
<protein>
    <submittedName>
        <fullName evidence="3">Helix-turn-helix</fullName>
    </submittedName>
</protein>
<organism evidence="3 4">
    <name type="scientific">[Ruminococcus] torques</name>
    <dbReference type="NCBI Taxonomy" id="33039"/>
    <lineage>
        <taxon>Bacteria</taxon>
        <taxon>Bacillati</taxon>
        <taxon>Bacillota</taxon>
        <taxon>Clostridia</taxon>
        <taxon>Lachnospirales</taxon>
        <taxon>Lachnospiraceae</taxon>
        <taxon>Mediterraneibacter</taxon>
    </lineage>
</organism>
<dbReference type="Proteomes" id="UP000363661">
    <property type="component" value="Unassembled WGS sequence"/>
</dbReference>
<accession>A0A564T639</accession>
<name>A0A564T639_9FIRM</name>
<dbReference type="PROSITE" id="PS50943">
    <property type="entry name" value="HTH_CROC1"/>
    <property type="match status" value="1"/>
</dbReference>
<keyword evidence="4" id="KW-1185">Reference proteome</keyword>
<evidence type="ECO:0000256" key="1">
    <source>
        <dbReference type="ARBA" id="ARBA00023125"/>
    </source>
</evidence>
<dbReference type="AlphaFoldDB" id="A0A564T639"/>
<dbReference type="Gene3D" id="1.10.260.40">
    <property type="entry name" value="lambda repressor-like DNA-binding domains"/>
    <property type="match status" value="1"/>
</dbReference>
<evidence type="ECO:0000259" key="2">
    <source>
        <dbReference type="PROSITE" id="PS50943"/>
    </source>
</evidence>
<gene>
    <name evidence="3" type="ORF">RTSSTS7063_00975</name>
</gene>
<dbReference type="CDD" id="cd00093">
    <property type="entry name" value="HTH_XRE"/>
    <property type="match status" value="1"/>
</dbReference>
<dbReference type="Pfam" id="PF01381">
    <property type="entry name" value="HTH_3"/>
    <property type="match status" value="1"/>
</dbReference>
<dbReference type="PANTHER" id="PTHR46558">
    <property type="entry name" value="TRACRIPTIONAL REGULATORY PROTEIN-RELATED-RELATED"/>
    <property type="match status" value="1"/>
</dbReference>
<dbReference type="InterPro" id="IPR001387">
    <property type="entry name" value="Cro/C1-type_HTH"/>
</dbReference>
<reference evidence="3 4" key="1">
    <citation type="submission" date="2019-07" db="EMBL/GenBank/DDBJ databases">
        <authorList>
            <person name="Hibberd C M."/>
            <person name="Gehrig L. J."/>
            <person name="Chang H.-W."/>
            <person name="Venkatesh S."/>
        </authorList>
    </citation>
    <scope>NUCLEOTIDE SEQUENCE [LARGE SCALE GENOMIC DNA]</scope>
    <source>
        <strain evidence="3">Ruminococcus_torques_SSTS_Bg7063</strain>
    </source>
</reference>
<dbReference type="RefSeq" id="WP_144366708.1">
    <property type="nucleotide sequence ID" value="NZ_CABHNA010000040.1"/>
</dbReference>
<dbReference type="InterPro" id="IPR010982">
    <property type="entry name" value="Lambda_DNA-bd_dom_sf"/>
</dbReference>
<dbReference type="SUPFAM" id="SSF47413">
    <property type="entry name" value="lambda repressor-like DNA-binding domains"/>
    <property type="match status" value="1"/>
</dbReference>
<keyword evidence="1" id="KW-0238">DNA-binding</keyword>
<feature type="domain" description="HTH cro/C1-type" evidence="2">
    <location>
        <begin position="12"/>
        <end position="66"/>
    </location>
</feature>
<dbReference type="SMART" id="SM00530">
    <property type="entry name" value="HTH_XRE"/>
    <property type="match status" value="1"/>
</dbReference>
<sequence>MYYDIKESGKRLSELRKMKGLTQQQVADELGMDVDTVRKNEQGRRGLSIDAAGIYAEYYHTTIDFIVHGKESSHDDISAMLADYPEEVRSKAVKLLQNILDTFAE</sequence>
<dbReference type="PANTHER" id="PTHR46558:SF11">
    <property type="entry name" value="HTH-TYPE TRANSCRIPTIONAL REGULATOR XRE"/>
    <property type="match status" value="1"/>
</dbReference>
<dbReference type="EMBL" id="CABHNA010000040">
    <property type="protein sequence ID" value="VUX02746.1"/>
    <property type="molecule type" value="Genomic_DNA"/>
</dbReference>
<evidence type="ECO:0000313" key="3">
    <source>
        <dbReference type="EMBL" id="VUX02746.1"/>
    </source>
</evidence>